<evidence type="ECO:0000313" key="6">
    <source>
        <dbReference type="EMBL" id="MBO1317440.1"/>
    </source>
</evidence>
<evidence type="ECO:0000256" key="3">
    <source>
        <dbReference type="ARBA" id="ARBA00022553"/>
    </source>
</evidence>
<dbReference type="InterPro" id="IPR006162">
    <property type="entry name" value="Ppantetheine_attach_site"/>
</dbReference>
<comment type="cofactor">
    <cofactor evidence="1">
        <name>pantetheine 4'-phosphate</name>
        <dbReference type="ChEBI" id="CHEBI:47942"/>
    </cofactor>
</comment>
<dbReference type="GO" id="GO:0003824">
    <property type="term" value="F:catalytic activity"/>
    <property type="evidence" value="ECO:0007669"/>
    <property type="project" value="InterPro"/>
</dbReference>
<gene>
    <name evidence="6" type="ORF">J3U88_03140</name>
</gene>
<dbReference type="Pfam" id="PF00975">
    <property type="entry name" value="Thioesterase"/>
    <property type="match status" value="1"/>
</dbReference>
<dbReference type="FunFam" id="1.10.1200.10:FF:000005">
    <property type="entry name" value="Nonribosomal peptide synthetase 1"/>
    <property type="match status" value="1"/>
</dbReference>
<protein>
    <submittedName>
        <fullName evidence="6">Amino acid adenylation domain-containing protein</fullName>
    </submittedName>
</protein>
<dbReference type="InterPro" id="IPR029058">
    <property type="entry name" value="AB_hydrolase_fold"/>
</dbReference>
<comment type="caution">
    <text evidence="6">The sequence shown here is derived from an EMBL/GenBank/DDBJ whole genome shotgun (WGS) entry which is preliminary data.</text>
</comment>
<dbReference type="GO" id="GO:0044550">
    <property type="term" value="P:secondary metabolite biosynthetic process"/>
    <property type="evidence" value="ECO:0007669"/>
    <property type="project" value="TreeGrafter"/>
</dbReference>
<dbReference type="InterPro" id="IPR020806">
    <property type="entry name" value="PKS_PP-bd"/>
</dbReference>
<dbReference type="FunFam" id="3.40.50.980:FF:000001">
    <property type="entry name" value="Non-ribosomal peptide synthetase"/>
    <property type="match status" value="1"/>
</dbReference>
<dbReference type="InterPro" id="IPR001031">
    <property type="entry name" value="Thioesterase"/>
</dbReference>
<dbReference type="Gene3D" id="3.40.50.980">
    <property type="match status" value="2"/>
</dbReference>
<dbReference type="Gene3D" id="3.30.559.10">
    <property type="entry name" value="Chloramphenicol acetyltransferase-like domain"/>
    <property type="match status" value="1"/>
</dbReference>
<keyword evidence="3" id="KW-0597">Phosphoprotein</keyword>
<organism evidence="6 7">
    <name type="scientific">Acanthopleuribacter pedis</name>
    <dbReference type="NCBI Taxonomy" id="442870"/>
    <lineage>
        <taxon>Bacteria</taxon>
        <taxon>Pseudomonadati</taxon>
        <taxon>Acidobacteriota</taxon>
        <taxon>Holophagae</taxon>
        <taxon>Acanthopleuribacterales</taxon>
        <taxon>Acanthopleuribacteraceae</taxon>
        <taxon>Acanthopleuribacter</taxon>
    </lineage>
</organism>
<dbReference type="Pfam" id="PF00550">
    <property type="entry name" value="PP-binding"/>
    <property type="match status" value="1"/>
</dbReference>
<dbReference type="SUPFAM" id="SSF47336">
    <property type="entry name" value="ACP-like"/>
    <property type="match status" value="1"/>
</dbReference>
<name>A0A8J7QFF1_9BACT</name>
<evidence type="ECO:0000259" key="5">
    <source>
        <dbReference type="PROSITE" id="PS50075"/>
    </source>
</evidence>
<dbReference type="Pfam" id="PF00668">
    <property type="entry name" value="Condensation"/>
    <property type="match status" value="1"/>
</dbReference>
<feature type="region of interest" description="Disordered" evidence="4">
    <location>
        <begin position="954"/>
        <end position="981"/>
    </location>
</feature>
<dbReference type="PANTHER" id="PTHR45527">
    <property type="entry name" value="NONRIBOSOMAL PEPTIDE SYNTHETASE"/>
    <property type="match status" value="1"/>
</dbReference>
<evidence type="ECO:0000256" key="1">
    <source>
        <dbReference type="ARBA" id="ARBA00001957"/>
    </source>
</evidence>
<feature type="compositionally biased region" description="Basic and acidic residues" evidence="4">
    <location>
        <begin position="956"/>
        <end position="979"/>
    </location>
</feature>
<dbReference type="Pfam" id="PF00501">
    <property type="entry name" value="AMP-binding"/>
    <property type="match status" value="1"/>
</dbReference>
<dbReference type="InterPro" id="IPR045851">
    <property type="entry name" value="AMP-bd_C_sf"/>
</dbReference>
<dbReference type="InterPro" id="IPR001242">
    <property type="entry name" value="Condensation_dom"/>
</dbReference>
<dbReference type="Gene3D" id="1.10.1200.10">
    <property type="entry name" value="ACP-like"/>
    <property type="match status" value="1"/>
</dbReference>
<reference evidence="6" key="1">
    <citation type="submission" date="2021-03" db="EMBL/GenBank/DDBJ databases">
        <authorList>
            <person name="Wang G."/>
        </authorList>
    </citation>
    <scope>NUCLEOTIDE SEQUENCE</scope>
    <source>
        <strain evidence="6">KCTC 12899</strain>
    </source>
</reference>
<evidence type="ECO:0000256" key="4">
    <source>
        <dbReference type="SAM" id="MobiDB-lite"/>
    </source>
</evidence>
<dbReference type="GO" id="GO:0005737">
    <property type="term" value="C:cytoplasm"/>
    <property type="evidence" value="ECO:0007669"/>
    <property type="project" value="TreeGrafter"/>
</dbReference>
<dbReference type="InterPro" id="IPR036736">
    <property type="entry name" value="ACP-like_sf"/>
</dbReference>
<dbReference type="SUPFAM" id="SSF53474">
    <property type="entry name" value="alpha/beta-Hydrolases"/>
    <property type="match status" value="1"/>
</dbReference>
<keyword evidence="7" id="KW-1185">Reference proteome</keyword>
<evidence type="ECO:0000313" key="7">
    <source>
        <dbReference type="Proteomes" id="UP000664417"/>
    </source>
</evidence>
<proteinExistence type="predicted"/>
<dbReference type="SUPFAM" id="SSF52777">
    <property type="entry name" value="CoA-dependent acyltransferases"/>
    <property type="match status" value="2"/>
</dbReference>
<dbReference type="Gene3D" id="3.30.559.30">
    <property type="entry name" value="Nonribosomal peptide synthetase, condensation domain"/>
    <property type="match status" value="1"/>
</dbReference>
<dbReference type="InterPro" id="IPR023213">
    <property type="entry name" value="CAT-like_dom_sf"/>
</dbReference>
<dbReference type="SMART" id="SM00823">
    <property type="entry name" value="PKS_PP"/>
    <property type="match status" value="1"/>
</dbReference>
<dbReference type="Gene3D" id="3.40.50.1820">
    <property type="entry name" value="alpha/beta hydrolase"/>
    <property type="match status" value="1"/>
</dbReference>
<dbReference type="SUPFAM" id="SSF56801">
    <property type="entry name" value="Acetyl-CoA synthetase-like"/>
    <property type="match status" value="1"/>
</dbReference>
<dbReference type="GO" id="GO:0043041">
    <property type="term" value="P:amino acid activation for nonribosomal peptide biosynthetic process"/>
    <property type="evidence" value="ECO:0007669"/>
    <property type="project" value="TreeGrafter"/>
</dbReference>
<dbReference type="PROSITE" id="PS00012">
    <property type="entry name" value="PHOSPHOPANTETHEINE"/>
    <property type="match status" value="1"/>
</dbReference>
<dbReference type="InterPro" id="IPR000873">
    <property type="entry name" value="AMP-dep_synth/lig_dom"/>
</dbReference>
<dbReference type="InterPro" id="IPR025110">
    <property type="entry name" value="AMP-bd_C"/>
</dbReference>
<dbReference type="EMBL" id="JAFREP010000002">
    <property type="protein sequence ID" value="MBO1317440.1"/>
    <property type="molecule type" value="Genomic_DNA"/>
</dbReference>
<dbReference type="Gene3D" id="3.30.300.30">
    <property type="match status" value="1"/>
</dbReference>
<dbReference type="PROSITE" id="PS50075">
    <property type="entry name" value="CARRIER"/>
    <property type="match status" value="1"/>
</dbReference>
<keyword evidence="2" id="KW-0596">Phosphopantetheine</keyword>
<dbReference type="Pfam" id="PF13193">
    <property type="entry name" value="AMP-binding_C"/>
    <property type="match status" value="1"/>
</dbReference>
<dbReference type="GO" id="GO:0031177">
    <property type="term" value="F:phosphopantetheine binding"/>
    <property type="evidence" value="ECO:0007669"/>
    <property type="project" value="InterPro"/>
</dbReference>
<sequence length="1365" mass="153634">MQSLMSFPLTPMQLGMLYQWRLSRHAGVNLEQMLCHLPEAIDPDLMKQAWEHAVTGYDALRTGFDIANPAKPEQVVYDQVKIPFYTLDWRHQSEAEQKEKLDAFLAEDRREGFDITHPPLMRVNVIQHAEEQWTMLWTFHHIVLDGRSFPLVLRRLFNLYASLQAGETPSPHTGPPFAGYEEAVRTQSFEKAEPYWRDLLAGLEDQNLPFPHQSLPMLQQIEHEQHEVVLTLPAEDVQRLATFAADNKVTFNTLVQAAWGQTLSAYTGQSDVVFGTVRACRYLDVPDLKEMAGMLINTLPFRVTINAETRVVDWLQQLRQQQVDARPFEAVPLNHIQQWSGMDIEHPIVRTMLMFENQVLEKVLQKQGGLWAKRGFKLLEKTEFALAMSAYQDKDLKLVLEYNAGVYTPETARDIAELTAHVLRSLPDYAQRTTAELPTLTPATEAKVMHFRSEDFPKDRTLFQMFEDRVAKQPDTEAVRTTDEVITYQALNAWGNQIAHFLIEKGVAPGDFVGLSLSRSPVMIAATLGILKAGAAYIPLDPKYPEERLVWMIEDTEPKLVLTQTANKGPLEVGDTALVCVDENPDWLQAYAKTNPDVTVTMNNWAMSIFTSGSTGRPKGVVLPYHALVNHIWTCIHDYAMKPGDRIPQVSTINFDVSVEEIFSALGSGATLVLPEATTLGSLSAFLRWIDEERITVLDLTTLFWTELVHYMADRGLTFPDHVRLFICGGERATWSAFNDWLRVGGERIQWINAYGPTETCAMATYFTTDPSLPIEPLSEDPPIGKPLPNYWCYIIDPLGRLAPPGVPGELYIAGAGVSDGYLKRDDLTKQRFIPDRFRQGGGRMYKSGDRCKLGPDGNFVYLDRLDNQVKLRGFRIELGAVEKALHRHPEVQDGVVVVVKAPTGNRQLVAYAVPKEGKDLTTDGVLATMREELPAFMTPAAAVVMPVFPKAPSGKVDRKNLPEPEWGKTSDSGGREPETELETQLQAIWQTVLGVSPIYLDDDFFAMGGDSLRAMTMSSQIEAELGRTVPLALLLKQRTLGEYAHALENQLELEAFAPLVLMRGGAGIPLFLLHSLGGDILIYRELAENLPADVPIYGLQMQGLDQQTDPHETIAEAAHDFIERIREIQPQGPYYLAGYSSGGILALEIAQQLRDHGDEVAMVGILDSAIPPKTEEANAPSKPVFAARFLKNLPWFFMDLSLYNPKVLFEKIQQKLKVTREAKTTRPETGQPENEAAQPAVIFNLKDHMAVDPSIFPEYRLKLMEKHYNAFSNHEPKPYGGRITVFRTRRQPLMSPHNSYLGWDFLCNDKPTVYHVNGTHRELLEKPHVLHLAGQMSRELERTGAMSRAGEIRTDHEMDTQHPN</sequence>
<dbReference type="InterPro" id="IPR010071">
    <property type="entry name" value="AA_adenyl_dom"/>
</dbReference>
<dbReference type="CDD" id="cd05930">
    <property type="entry name" value="A_NRPS"/>
    <property type="match status" value="1"/>
</dbReference>
<dbReference type="PANTHER" id="PTHR45527:SF1">
    <property type="entry name" value="FATTY ACID SYNTHASE"/>
    <property type="match status" value="1"/>
</dbReference>
<dbReference type="InterPro" id="IPR009081">
    <property type="entry name" value="PP-bd_ACP"/>
</dbReference>
<accession>A0A8J7QFF1</accession>
<dbReference type="NCBIfam" id="TIGR01733">
    <property type="entry name" value="AA-adenyl-dom"/>
    <property type="match status" value="1"/>
</dbReference>
<evidence type="ECO:0000256" key="2">
    <source>
        <dbReference type="ARBA" id="ARBA00022450"/>
    </source>
</evidence>
<dbReference type="Gene3D" id="2.30.38.10">
    <property type="entry name" value="Luciferase, Domain 3"/>
    <property type="match status" value="1"/>
</dbReference>
<dbReference type="Proteomes" id="UP000664417">
    <property type="component" value="Unassembled WGS sequence"/>
</dbReference>
<dbReference type="RefSeq" id="WP_207856676.1">
    <property type="nucleotide sequence ID" value="NZ_JAFREP010000002.1"/>
</dbReference>
<feature type="domain" description="Carrier" evidence="5">
    <location>
        <begin position="977"/>
        <end position="1052"/>
    </location>
</feature>